<keyword evidence="1" id="KW-0472">Membrane</keyword>
<dbReference type="InParanoid" id="A0A6L2QAZ0"/>
<feature type="non-terminal residue" evidence="2">
    <location>
        <position position="1"/>
    </location>
</feature>
<evidence type="ECO:0000256" key="1">
    <source>
        <dbReference type="SAM" id="Phobius"/>
    </source>
</evidence>
<dbReference type="AlphaFoldDB" id="A0A6L2QAZ0"/>
<name>A0A6L2QAZ0_COPFO</name>
<feature type="transmembrane region" description="Helical" evidence="1">
    <location>
        <begin position="48"/>
        <end position="71"/>
    </location>
</feature>
<proteinExistence type="predicted"/>
<sequence length="166" mass="18880">IVSIVVIILACTGYSVLTPINMMQTQKGQEEANEGDEVLLEGITSAKILLIVLIVTSIISIFTSIMMVWGISQDKAHWIYTWINAHVFILGADILVCFCNMFLVLPDELQKTCCIYGTVTNIMLTLYFLVVVNNFYSDMEHKIPMGFYADNPYFFFKSEGHRQFLE</sequence>
<evidence type="ECO:0000313" key="3">
    <source>
        <dbReference type="Proteomes" id="UP000502823"/>
    </source>
</evidence>
<reference evidence="3" key="1">
    <citation type="submission" date="2020-01" db="EMBL/GenBank/DDBJ databases">
        <title>Draft genome sequence of the Termite Coptotermes fromosanus.</title>
        <authorList>
            <person name="Itakura S."/>
            <person name="Yosikawa Y."/>
            <person name="Umezawa K."/>
        </authorList>
    </citation>
    <scope>NUCLEOTIDE SEQUENCE [LARGE SCALE GENOMIC DNA]</scope>
</reference>
<feature type="transmembrane region" description="Helical" evidence="1">
    <location>
        <begin position="115"/>
        <end position="136"/>
    </location>
</feature>
<feature type="transmembrane region" description="Helical" evidence="1">
    <location>
        <begin position="83"/>
        <end position="103"/>
    </location>
</feature>
<dbReference type="Proteomes" id="UP000502823">
    <property type="component" value="Unassembled WGS sequence"/>
</dbReference>
<accession>A0A6L2QAZ0</accession>
<keyword evidence="1" id="KW-0812">Transmembrane</keyword>
<gene>
    <name evidence="2" type="ORF">Cfor_08010</name>
</gene>
<evidence type="ECO:0000313" key="2">
    <source>
        <dbReference type="EMBL" id="GFG38987.1"/>
    </source>
</evidence>
<keyword evidence="3" id="KW-1185">Reference proteome</keyword>
<keyword evidence="1" id="KW-1133">Transmembrane helix</keyword>
<protein>
    <submittedName>
        <fullName evidence="2">Uncharacterized protein</fullName>
    </submittedName>
</protein>
<organism evidence="2 3">
    <name type="scientific">Coptotermes formosanus</name>
    <name type="common">Formosan subterranean termite</name>
    <dbReference type="NCBI Taxonomy" id="36987"/>
    <lineage>
        <taxon>Eukaryota</taxon>
        <taxon>Metazoa</taxon>
        <taxon>Ecdysozoa</taxon>
        <taxon>Arthropoda</taxon>
        <taxon>Hexapoda</taxon>
        <taxon>Insecta</taxon>
        <taxon>Pterygota</taxon>
        <taxon>Neoptera</taxon>
        <taxon>Polyneoptera</taxon>
        <taxon>Dictyoptera</taxon>
        <taxon>Blattodea</taxon>
        <taxon>Blattoidea</taxon>
        <taxon>Termitoidae</taxon>
        <taxon>Rhinotermitidae</taxon>
        <taxon>Coptotermes</taxon>
    </lineage>
</organism>
<dbReference type="EMBL" id="BLKM01000841">
    <property type="protein sequence ID" value="GFG38987.1"/>
    <property type="molecule type" value="Genomic_DNA"/>
</dbReference>
<dbReference type="OrthoDB" id="10437534at2759"/>
<comment type="caution">
    <text evidence="2">The sequence shown here is derived from an EMBL/GenBank/DDBJ whole genome shotgun (WGS) entry which is preliminary data.</text>
</comment>